<keyword evidence="3" id="KW-0472">Membrane</keyword>
<dbReference type="GO" id="GO:0005484">
    <property type="term" value="F:SNAP receptor activity"/>
    <property type="evidence" value="ECO:0007669"/>
    <property type="project" value="TreeGrafter"/>
</dbReference>
<dbReference type="Gene3D" id="1.20.5.110">
    <property type="match status" value="1"/>
</dbReference>
<evidence type="ECO:0000256" key="2">
    <source>
        <dbReference type="ARBA" id="ARBA00022481"/>
    </source>
</evidence>
<evidence type="ECO:0000256" key="7">
    <source>
        <dbReference type="ARBA" id="ARBA00046278"/>
    </source>
</evidence>
<keyword evidence="6" id="KW-0636">Prenylation</keyword>
<protein>
    <submittedName>
        <fullName evidence="12">Palmitoyltransferase</fullName>
    </submittedName>
</protein>
<evidence type="ECO:0000256" key="4">
    <source>
        <dbReference type="ARBA" id="ARBA00023139"/>
    </source>
</evidence>
<proteinExistence type="inferred from homology"/>
<comment type="similarity">
    <text evidence="1">Belongs to the synaptobrevin family.</text>
</comment>
<reference evidence="12" key="1">
    <citation type="submission" date="2023-03" db="EMBL/GenBank/DDBJ databases">
        <title>Mating type loci evolution in Malassezia.</title>
        <authorList>
            <person name="Coelho M.A."/>
        </authorList>
    </citation>
    <scope>NUCLEOTIDE SEQUENCE</scope>
    <source>
        <strain evidence="12">CBS 10434</strain>
    </source>
</reference>
<evidence type="ECO:0000256" key="9">
    <source>
        <dbReference type="SAM" id="MobiDB-lite"/>
    </source>
</evidence>
<dbReference type="InterPro" id="IPR045848">
    <property type="entry name" value="R-SNARE_YKT6"/>
</dbReference>
<dbReference type="InterPro" id="IPR042855">
    <property type="entry name" value="V_SNARE_CC"/>
</dbReference>
<dbReference type="PROSITE" id="PS50859">
    <property type="entry name" value="LONGIN"/>
    <property type="match status" value="1"/>
</dbReference>
<keyword evidence="4" id="KW-0564">Palmitate</keyword>
<dbReference type="PANTHER" id="PTHR45806:SF1">
    <property type="entry name" value="SYNAPTOBREVIN HOMOLOG YKT6"/>
    <property type="match status" value="1"/>
</dbReference>
<evidence type="ECO:0000256" key="8">
    <source>
        <dbReference type="PROSITE-ProRule" id="PRU00290"/>
    </source>
</evidence>
<keyword evidence="2" id="KW-0488">Methylation</keyword>
<dbReference type="GO" id="GO:0005794">
    <property type="term" value="C:Golgi apparatus"/>
    <property type="evidence" value="ECO:0007669"/>
    <property type="project" value="TreeGrafter"/>
</dbReference>
<dbReference type="CDD" id="cd14824">
    <property type="entry name" value="Longin"/>
    <property type="match status" value="1"/>
</dbReference>
<sequence>MAVAVLIFANQPGQQAVPLLSAWDLNSFSWMQRGTVQDMMAFMAKTVSERTQPTQRQSIQENTFTAHVHARPAVDGVSGVLVSDSEYPVRVAYSLLNKLLEEFLMKVPKSSWQAQAAQIAASGAIPTKGEGIIRANEFPYAQDYLARYQDPRQADTILRVQQELDDTKIVLHNTIDSVLQRGEDLDKLVEKSGSLSQQSKMFYKSARKQTPDADTLFQQRTVREIELYAVKLAHAAEEKQRAVRSLVGDSFDDLLLVSRSVVDMQSHLHALQSTLDTLQSAAQKTGDRAAERAATRYVPSPPAAPPSLGVAAAQQLVLDAPPLVRAALCTTALVQGAWALTFARRAYEFLAEPHDTHAQVAPVTEAWQDLQALQVSVRARIDAQLQATAPKVSHVLDALLAWMVLEGVQDPARAMAYWHAQQAHGAALLCTAREPLAQRLERLVVHAAASSRHTERLWRGDAFATAWHTLMRTDTSFYEAGRPTRALLSPAPLVAASFYDAMPDAVRTYSAARDSSPMDVDAALAEHMERLGAAWDALPAQLATTHDLDALLASRAALARAAQRAEATAPGVHALRVRIERVLDARLDALVQTTLARATSSFGEALTAVWNDERALGEGSARAVLWESDERAAPLQQWRTARPPCMAACVRLMEERFHGAVHTSDAASAPLQAACLALAEFVADLAPASVTQQQAVLEVCAALYTSTTFQRLASPAFYERLRAVHARVAEAWAAGHAARIVQQQRALEPSLVLLARAAYALGPSPLPAPPLLPCFVAAWPASAADHATLATLAEAATAPADWHHLRAVLAPWALHAPSPARREAPVRPGLARIAPRFVVS</sequence>
<evidence type="ECO:0000256" key="5">
    <source>
        <dbReference type="ARBA" id="ARBA00023288"/>
    </source>
</evidence>
<dbReference type="GO" id="GO:0006888">
    <property type="term" value="P:endoplasmic reticulum to Golgi vesicle-mediated transport"/>
    <property type="evidence" value="ECO:0007669"/>
    <property type="project" value="TreeGrafter"/>
</dbReference>
<evidence type="ECO:0000256" key="6">
    <source>
        <dbReference type="ARBA" id="ARBA00023289"/>
    </source>
</evidence>
<keyword evidence="13" id="KW-1185">Reference proteome</keyword>
<keyword evidence="5" id="KW-0449">Lipoprotein</keyword>
<evidence type="ECO:0000313" key="12">
    <source>
        <dbReference type="EMBL" id="WFD21297.1"/>
    </source>
</evidence>
<dbReference type="CDD" id="cd15867">
    <property type="entry name" value="R-SNARE_YKT6"/>
    <property type="match status" value="1"/>
</dbReference>
<dbReference type="Proteomes" id="UP001220961">
    <property type="component" value="Chromosome 8"/>
</dbReference>
<feature type="domain" description="V-SNARE coiled-coil homology" evidence="11">
    <location>
        <begin position="156"/>
        <end position="218"/>
    </location>
</feature>
<dbReference type="SUPFAM" id="SSF58038">
    <property type="entry name" value="SNARE fusion complex"/>
    <property type="match status" value="1"/>
</dbReference>
<comment type="subcellular location">
    <subcellularLocation>
        <location evidence="7">Endomembrane system</location>
        <topology evidence="7">Lipid-anchor</topology>
        <orientation evidence="7">Cytoplasmic side</orientation>
    </subcellularLocation>
</comment>
<dbReference type="Gene3D" id="3.30.450.50">
    <property type="entry name" value="Longin domain"/>
    <property type="match status" value="1"/>
</dbReference>
<feature type="region of interest" description="Disordered" evidence="9">
    <location>
        <begin position="282"/>
        <end position="301"/>
    </location>
</feature>
<feature type="domain" description="Longin" evidence="10">
    <location>
        <begin position="7"/>
        <end position="113"/>
    </location>
</feature>
<dbReference type="EMBL" id="CP119915">
    <property type="protein sequence ID" value="WFD21297.1"/>
    <property type="molecule type" value="Genomic_DNA"/>
</dbReference>
<organism evidence="12 13">
    <name type="scientific">Malassezia caprae</name>
    <dbReference type="NCBI Taxonomy" id="1381934"/>
    <lineage>
        <taxon>Eukaryota</taxon>
        <taxon>Fungi</taxon>
        <taxon>Dikarya</taxon>
        <taxon>Basidiomycota</taxon>
        <taxon>Ustilaginomycotina</taxon>
        <taxon>Malasseziomycetes</taxon>
        <taxon>Malasseziales</taxon>
        <taxon>Malasseziaceae</taxon>
        <taxon>Malassezia</taxon>
    </lineage>
</organism>
<feature type="compositionally biased region" description="Basic and acidic residues" evidence="9">
    <location>
        <begin position="285"/>
        <end position="294"/>
    </location>
</feature>
<dbReference type="Pfam" id="PF00957">
    <property type="entry name" value="Synaptobrevin"/>
    <property type="match status" value="1"/>
</dbReference>
<accession>A0AAF0E7L7</accession>
<keyword evidence="8" id="KW-0175">Coiled coil</keyword>
<dbReference type="Pfam" id="PF13774">
    <property type="entry name" value="Longin"/>
    <property type="match status" value="1"/>
</dbReference>
<dbReference type="PROSITE" id="PS50892">
    <property type="entry name" value="V_SNARE"/>
    <property type="match status" value="1"/>
</dbReference>
<gene>
    <name evidence="12" type="primary">YKT6</name>
    <name evidence="12" type="ORF">MCAP1_003558</name>
</gene>
<dbReference type="Pfam" id="PF08700">
    <property type="entry name" value="VPS51_Exo84_N"/>
    <property type="match status" value="1"/>
</dbReference>
<dbReference type="InterPro" id="IPR011012">
    <property type="entry name" value="Longin-like_dom_sf"/>
</dbReference>
<evidence type="ECO:0000256" key="1">
    <source>
        <dbReference type="ARBA" id="ARBA00008025"/>
    </source>
</evidence>
<dbReference type="AlphaFoldDB" id="A0AAF0E7L7"/>
<evidence type="ECO:0000259" key="11">
    <source>
        <dbReference type="PROSITE" id="PS50892"/>
    </source>
</evidence>
<evidence type="ECO:0000313" key="13">
    <source>
        <dbReference type="Proteomes" id="UP001220961"/>
    </source>
</evidence>
<dbReference type="SUPFAM" id="SSF64356">
    <property type="entry name" value="SNARE-like"/>
    <property type="match status" value="1"/>
</dbReference>
<evidence type="ECO:0000256" key="3">
    <source>
        <dbReference type="ARBA" id="ARBA00023136"/>
    </source>
</evidence>
<dbReference type="SMART" id="SM01270">
    <property type="entry name" value="Longin"/>
    <property type="match status" value="1"/>
</dbReference>
<name>A0AAF0E7L7_9BASI</name>
<evidence type="ECO:0000259" key="10">
    <source>
        <dbReference type="PROSITE" id="PS50859"/>
    </source>
</evidence>
<dbReference type="PANTHER" id="PTHR45806">
    <property type="entry name" value="SYNAPTOBREVIN HOMOLOG YKT6"/>
    <property type="match status" value="1"/>
</dbReference>
<dbReference type="InterPro" id="IPR010908">
    <property type="entry name" value="Longin_dom"/>
</dbReference>